<evidence type="ECO:0000313" key="9">
    <source>
        <dbReference type="Proteomes" id="UP000186469"/>
    </source>
</evidence>
<evidence type="ECO:0000256" key="4">
    <source>
        <dbReference type="ARBA" id="ARBA00022692"/>
    </source>
</evidence>
<dbReference type="PANTHER" id="PTHR43327:SF10">
    <property type="entry name" value="STOMATIN-LIKE PROTEIN 2, MITOCHONDRIAL"/>
    <property type="match status" value="1"/>
</dbReference>
<evidence type="ECO:0000313" key="8">
    <source>
        <dbReference type="EMBL" id="SHN70475.1"/>
    </source>
</evidence>
<dbReference type="GO" id="GO:0006508">
    <property type="term" value="P:proteolysis"/>
    <property type="evidence" value="ECO:0007669"/>
    <property type="project" value="UniProtKB-KW"/>
</dbReference>
<comment type="subcellular location">
    <subcellularLocation>
        <location evidence="1">Membrane</location>
        <topology evidence="1">Single-pass membrane protein</topology>
    </subcellularLocation>
</comment>
<dbReference type="InterPro" id="IPR001972">
    <property type="entry name" value="Stomatin_HflK_fam"/>
</dbReference>
<dbReference type="Proteomes" id="UP000186469">
    <property type="component" value="Unassembled WGS sequence"/>
</dbReference>
<proteinExistence type="inferred from homology"/>
<sequence>MDLQYTLIILVVLAVLLVMLGVRSVPQGYNYTVERFGRFLSVLQPGLNIIIPIVDSIGRKLNMMEQVLDIPRQDAITKDNANVKIDAVLFFQVIDPVRAAYQVSHLEWAIVNLATTNIRTVMGGMDLDESLSRRDSINVRLLDVIDKATEPWGIKVTRVEIKDIELPQGLSEAMHQQMKAEREKRAAVLLAEGDRDAAIRRAEGSKLARIQEAEGELKAAELHAKAVEAAAMGDAKARTINAEAEAEATNLMSAAINNGNTQSINYFVSLKYMDALKTLAASPSNKTTILPVELTNVLGSIAGISELIKSSKTVTDVVKNNK</sequence>
<dbReference type="PRINTS" id="PR00721">
    <property type="entry name" value="STOMATIN"/>
</dbReference>
<comment type="similarity">
    <text evidence="2">Belongs to the band 7/mec-2 family.</text>
</comment>
<evidence type="ECO:0000256" key="2">
    <source>
        <dbReference type="ARBA" id="ARBA00008164"/>
    </source>
</evidence>
<dbReference type="GO" id="GO:0098552">
    <property type="term" value="C:side of membrane"/>
    <property type="evidence" value="ECO:0007669"/>
    <property type="project" value="UniProtKB-ARBA"/>
</dbReference>
<evidence type="ECO:0000259" key="7">
    <source>
        <dbReference type="SMART" id="SM00244"/>
    </source>
</evidence>
<protein>
    <recommendedName>
        <fullName evidence="3">Protein QmcA</fullName>
    </recommendedName>
</protein>
<dbReference type="GO" id="GO:0008233">
    <property type="term" value="F:peptidase activity"/>
    <property type="evidence" value="ECO:0007669"/>
    <property type="project" value="UniProtKB-KW"/>
</dbReference>
<organism evidence="8 9">
    <name type="scientific">Desulfovibrio litoralis DSM 11393</name>
    <dbReference type="NCBI Taxonomy" id="1121455"/>
    <lineage>
        <taxon>Bacteria</taxon>
        <taxon>Pseudomonadati</taxon>
        <taxon>Thermodesulfobacteriota</taxon>
        <taxon>Desulfovibrionia</taxon>
        <taxon>Desulfovibrionales</taxon>
        <taxon>Desulfovibrionaceae</taxon>
        <taxon>Desulfovibrio</taxon>
    </lineage>
</organism>
<evidence type="ECO:0000256" key="6">
    <source>
        <dbReference type="ARBA" id="ARBA00023136"/>
    </source>
</evidence>
<dbReference type="OrthoDB" id="9809197at2"/>
<gene>
    <name evidence="8" type="ORF">SAMN02745728_02049</name>
</gene>
<feature type="domain" description="Band 7" evidence="7">
    <location>
        <begin position="20"/>
        <end position="178"/>
    </location>
</feature>
<keyword evidence="9" id="KW-1185">Reference proteome</keyword>
<dbReference type="PROSITE" id="PS01270">
    <property type="entry name" value="BAND_7"/>
    <property type="match status" value="1"/>
</dbReference>
<dbReference type="InterPro" id="IPR001107">
    <property type="entry name" value="Band_7"/>
</dbReference>
<dbReference type="STRING" id="1121455.SAMN02745728_02049"/>
<dbReference type="Pfam" id="PF01145">
    <property type="entry name" value="Band_7"/>
    <property type="match status" value="1"/>
</dbReference>
<keyword evidence="6" id="KW-0472">Membrane</keyword>
<evidence type="ECO:0000256" key="5">
    <source>
        <dbReference type="ARBA" id="ARBA00022989"/>
    </source>
</evidence>
<evidence type="ECO:0000256" key="1">
    <source>
        <dbReference type="ARBA" id="ARBA00004167"/>
    </source>
</evidence>
<dbReference type="AlphaFoldDB" id="A0A1M7TIC3"/>
<dbReference type="InterPro" id="IPR036013">
    <property type="entry name" value="Band_7/SPFH_dom_sf"/>
</dbReference>
<dbReference type="PANTHER" id="PTHR43327">
    <property type="entry name" value="STOMATIN-LIKE PROTEIN 2, MITOCHONDRIAL"/>
    <property type="match status" value="1"/>
</dbReference>
<dbReference type="EMBL" id="FRDI01000012">
    <property type="protein sequence ID" value="SHN70475.1"/>
    <property type="molecule type" value="Genomic_DNA"/>
</dbReference>
<dbReference type="FunFam" id="3.30.479.30:FF:000004">
    <property type="entry name" value="Putative membrane protease family, stomatin"/>
    <property type="match status" value="1"/>
</dbReference>
<accession>A0A1M7TIC3</accession>
<reference evidence="8 9" key="1">
    <citation type="submission" date="2016-12" db="EMBL/GenBank/DDBJ databases">
        <authorList>
            <person name="Song W.-J."/>
            <person name="Kurnit D.M."/>
        </authorList>
    </citation>
    <scope>NUCLEOTIDE SEQUENCE [LARGE SCALE GENOMIC DNA]</scope>
    <source>
        <strain evidence="8 9">DSM 11393</strain>
    </source>
</reference>
<dbReference type="GO" id="GO:0005886">
    <property type="term" value="C:plasma membrane"/>
    <property type="evidence" value="ECO:0007669"/>
    <property type="project" value="UniProtKB-ARBA"/>
</dbReference>
<keyword evidence="8" id="KW-0378">Hydrolase</keyword>
<dbReference type="SMART" id="SM00244">
    <property type="entry name" value="PHB"/>
    <property type="match status" value="1"/>
</dbReference>
<dbReference type="SUPFAM" id="SSF117892">
    <property type="entry name" value="Band 7/SPFH domain"/>
    <property type="match status" value="1"/>
</dbReference>
<keyword evidence="8" id="KW-0645">Protease</keyword>
<dbReference type="InterPro" id="IPR018080">
    <property type="entry name" value="Band_7/stomatin-like_CS"/>
</dbReference>
<dbReference type="InterPro" id="IPR050710">
    <property type="entry name" value="Band7/mec-2_domain"/>
</dbReference>
<dbReference type="CDD" id="cd08829">
    <property type="entry name" value="SPFH_paraslipin"/>
    <property type="match status" value="1"/>
</dbReference>
<dbReference type="RefSeq" id="WP_072697723.1">
    <property type="nucleotide sequence ID" value="NZ_FRDI01000012.1"/>
</dbReference>
<dbReference type="Gene3D" id="3.30.479.30">
    <property type="entry name" value="Band 7 domain"/>
    <property type="match status" value="1"/>
</dbReference>
<evidence type="ECO:0000256" key="3">
    <source>
        <dbReference type="ARBA" id="ARBA00017055"/>
    </source>
</evidence>
<name>A0A1M7TIC3_9BACT</name>
<keyword evidence="5" id="KW-1133">Transmembrane helix</keyword>
<keyword evidence="4" id="KW-0812">Transmembrane</keyword>